<name>A0A6G1CUH1_9ORYZ</name>
<protein>
    <submittedName>
        <fullName evidence="2">Uncharacterized protein</fullName>
    </submittedName>
</protein>
<proteinExistence type="predicted"/>
<dbReference type="Proteomes" id="UP000479710">
    <property type="component" value="Unassembled WGS sequence"/>
</dbReference>
<feature type="compositionally biased region" description="Basic and acidic residues" evidence="1">
    <location>
        <begin position="85"/>
        <end position="95"/>
    </location>
</feature>
<feature type="compositionally biased region" description="Pro residues" evidence="1">
    <location>
        <begin position="37"/>
        <end position="50"/>
    </location>
</feature>
<keyword evidence="3" id="KW-1185">Reference proteome</keyword>
<feature type="non-terminal residue" evidence="2">
    <location>
        <position position="167"/>
    </location>
</feature>
<evidence type="ECO:0000313" key="2">
    <source>
        <dbReference type="EMBL" id="KAF0904108.1"/>
    </source>
</evidence>
<dbReference type="EMBL" id="SPHZ02000008">
    <property type="protein sequence ID" value="KAF0904108.1"/>
    <property type="molecule type" value="Genomic_DNA"/>
</dbReference>
<evidence type="ECO:0000256" key="1">
    <source>
        <dbReference type="SAM" id="MobiDB-lite"/>
    </source>
</evidence>
<dbReference type="AlphaFoldDB" id="A0A6G1CUH1"/>
<sequence length="167" mass="16928">MSSVTSAVAATSPPVTGGGPPPAAPGGGDPAAAAPPAGEPPAAPVCPHEPTPVREPTGLSIELTIRAVVRPLSPSSDPKPPSVMPREDDPSRHGPNDPTTNPARLPPRAGPVNKTRDDRRPLHNPGDPTSDPLKIRNSSRVGPHEPVPNSPVDSSLDPGHPPPGSSQ</sequence>
<feature type="region of interest" description="Disordered" evidence="1">
    <location>
        <begin position="1"/>
        <end position="167"/>
    </location>
</feature>
<organism evidence="2 3">
    <name type="scientific">Oryza meyeriana var. granulata</name>
    <dbReference type="NCBI Taxonomy" id="110450"/>
    <lineage>
        <taxon>Eukaryota</taxon>
        <taxon>Viridiplantae</taxon>
        <taxon>Streptophyta</taxon>
        <taxon>Embryophyta</taxon>
        <taxon>Tracheophyta</taxon>
        <taxon>Spermatophyta</taxon>
        <taxon>Magnoliopsida</taxon>
        <taxon>Liliopsida</taxon>
        <taxon>Poales</taxon>
        <taxon>Poaceae</taxon>
        <taxon>BOP clade</taxon>
        <taxon>Oryzoideae</taxon>
        <taxon>Oryzeae</taxon>
        <taxon>Oryzinae</taxon>
        <taxon>Oryza</taxon>
        <taxon>Oryza meyeriana</taxon>
    </lineage>
</organism>
<evidence type="ECO:0000313" key="3">
    <source>
        <dbReference type="Proteomes" id="UP000479710"/>
    </source>
</evidence>
<reference evidence="2 3" key="1">
    <citation type="submission" date="2019-11" db="EMBL/GenBank/DDBJ databases">
        <title>Whole genome sequence of Oryza granulata.</title>
        <authorList>
            <person name="Li W."/>
        </authorList>
    </citation>
    <scope>NUCLEOTIDE SEQUENCE [LARGE SCALE GENOMIC DNA]</scope>
    <source>
        <strain evidence="3">cv. Menghai</strain>
        <tissue evidence="2">Leaf</tissue>
    </source>
</reference>
<comment type="caution">
    <text evidence="2">The sequence shown here is derived from an EMBL/GenBank/DDBJ whole genome shotgun (WGS) entry which is preliminary data.</text>
</comment>
<accession>A0A6G1CUH1</accession>
<feature type="compositionally biased region" description="Low complexity" evidence="1">
    <location>
        <begin position="1"/>
        <end position="15"/>
    </location>
</feature>
<gene>
    <name evidence="2" type="ORF">E2562_031831</name>
</gene>